<dbReference type="InterPro" id="IPR027443">
    <property type="entry name" value="IPNS-like_sf"/>
</dbReference>
<protein>
    <submittedName>
        <fullName evidence="2">Uncharacterized protein</fullName>
    </submittedName>
</protein>
<name>A0A843WW25_COLES</name>
<feature type="region of interest" description="Disordered" evidence="1">
    <location>
        <begin position="36"/>
        <end position="56"/>
    </location>
</feature>
<dbReference type="EMBL" id="NMUH01003694">
    <property type="protein sequence ID" value="MQM06720.1"/>
    <property type="molecule type" value="Genomic_DNA"/>
</dbReference>
<evidence type="ECO:0000313" key="3">
    <source>
        <dbReference type="Proteomes" id="UP000652761"/>
    </source>
</evidence>
<evidence type="ECO:0000256" key="1">
    <source>
        <dbReference type="SAM" id="MobiDB-lite"/>
    </source>
</evidence>
<dbReference type="PANTHER" id="PTHR48420">
    <property type="entry name" value="NON-HAEM DIOXYGENASE N-TERMINAL DOMAIN-CONTAINING PROTEIN"/>
    <property type="match status" value="1"/>
</dbReference>
<comment type="caution">
    <text evidence="2">The sequence shown here is derived from an EMBL/GenBank/DDBJ whole genome shotgun (WGS) entry which is preliminary data.</text>
</comment>
<reference evidence="2" key="1">
    <citation type="submission" date="2017-07" db="EMBL/GenBank/DDBJ databases">
        <title>Taro Niue Genome Assembly and Annotation.</title>
        <authorList>
            <person name="Atibalentja N."/>
            <person name="Keating K."/>
            <person name="Fields C.J."/>
        </authorList>
    </citation>
    <scope>NUCLEOTIDE SEQUENCE</scope>
    <source>
        <strain evidence="2">Niue_2</strain>
        <tissue evidence="2">Leaf</tissue>
    </source>
</reference>
<proteinExistence type="predicted"/>
<dbReference type="AlphaFoldDB" id="A0A843WW25"/>
<sequence>MNSPLLPRGAPSLTPIPRSLAPPLLPLRPLGLASTRRRRSLSAVSSGGMTGETAEGGLRNVRTVTISYSELMVPEFPPLRKVLLHLAPRIASLPEDAKRELEDSESRYNFGWCHGKEKVESGKLDTLKGSFYANPILDVPTTNSSLIQRYPSYCRPNKWPTTRLPELEGGRQPLQSVILDQITGHYIIH</sequence>
<organism evidence="2 3">
    <name type="scientific">Colocasia esculenta</name>
    <name type="common">Wild taro</name>
    <name type="synonym">Arum esculentum</name>
    <dbReference type="NCBI Taxonomy" id="4460"/>
    <lineage>
        <taxon>Eukaryota</taxon>
        <taxon>Viridiplantae</taxon>
        <taxon>Streptophyta</taxon>
        <taxon>Embryophyta</taxon>
        <taxon>Tracheophyta</taxon>
        <taxon>Spermatophyta</taxon>
        <taxon>Magnoliopsida</taxon>
        <taxon>Liliopsida</taxon>
        <taxon>Araceae</taxon>
        <taxon>Aroideae</taxon>
        <taxon>Colocasieae</taxon>
        <taxon>Colocasia</taxon>
    </lineage>
</organism>
<dbReference type="PANTHER" id="PTHR48420:SF1">
    <property type="entry name" value="NON-HAEM DIOXYGENASE N-TERMINAL DOMAIN-CONTAINING PROTEIN"/>
    <property type="match status" value="1"/>
</dbReference>
<accession>A0A843WW25</accession>
<dbReference type="Proteomes" id="UP000652761">
    <property type="component" value="Unassembled WGS sequence"/>
</dbReference>
<dbReference type="Gene3D" id="2.60.120.330">
    <property type="entry name" value="B-lactam Antibiotic, Isopenicillin N Synthase, Chain"/>
    <property type="match status" value="1"/>
</dbReference>
<evidence type="ECO:0000313" key="2">
    <source>
        <dbReference type="EMBL" id="MQM06720.1"/>
    </source>
</evidence>
<keyword evidence="3" id="KW-1185">Reference proteome</keyword>
<gene>
    <name evidence="2" type="ORF">Taro_039546</name>
</gene>
<dbReference type="OrthoDB" id="438224at2759"/>